<dbReference type="GeneID" id="33937167"/>
<dbReference type="RefSeq" id="XP_022285810.1">
    <property type="nucleotide sequence ID" value="XM_022429987.1"/>
</dbReference>
<dbReference type="KEGG" id="pchm:VFPPC_18365"/>
<feature type="compositionally biased region" description="Polar residues" evidence="1">
    <location>
        <begin position="62"/>
        <end position="73"/>
    </location>
</feature>
<evidence type="ECO:0000313" key="2">
    <source>
        <dbReference type="EMBL" id="OWT43383.1"/>
    </source>
</evidence>
<organism evidence="2 3">
    <name type="scientific">Pochonia chlamydosporia 170</name>
    <dbReference type="NCBI Taxonomy" id="1380566"/>
    <lineage>
        <taxon>Eukaryota</taxon>
        <taxon>Fungi</taxon>
        <taxon>Dikarya</taxon>
        <taxon>Ascomycota</taxon>
        <taxon>Pezizomycotina</taxon>
        <taxon>Sordariomycetes</taxon>
        <taxon>Hypocreomycetidae</taxon>
        <taxon>Hypocreales</taxon>
        <taxon>Clavicipitaceae</taxon>
        <taxon>Pochonia</taxon>
    </lineage>
</organism>
<gene>
    <name evidence="2" type="ORF">VFPPC_18365</name>
</gene>
<feature type="compositionally biased region" description="Basic and acidic residues" evidence="1">
    <location>
        <begin position="51"/>
        <end position="60"/>
    </location>
</feature>
<dbReference type="Proteomes" id="UP000078397">
    <property type="component" value="Unassembled WGS sequence"/>
</dbReference>
<comment type="caution">
    <text evidence="2">The sequence shown here is derived from an EMBL/GenBank/DDBJ whole genome shotgun (WGS) entry which is preliminary data.</text>
</comment>
<evidence type="ECO:0000256" key="1">
    <source>
        <dbReference type="SAM" id="MobiDB-lite"/>
    </source>
</evidence>
<name>A0A219ARK6_METCM</name>
<keyword evidence="3" id="KW-1185">Reference proteome</keyword>
<sequence>MRHNIHRRLGFLLLETDGSGATSTKTISAVWIMVAVNGTPPRVVLHRPKVQKGDPRRGKNTEMATLTFHRNSF</sequence>
<dbReference type="EMBL" id="LSBJ02000002">
    <property type="protein sequence ID" value="OWT43383.1"/>
    <property type="molecule type" value="Genomic_DNA"/>
</dbReference>
<proteinExistence type="predicted"/>
<reference evidence="2 3" key="1">
    <citation type="journal article" date="2016" name="PLoS Pathog.">
        <title>Biosynthesis of antibiotic leucinostatins in bio-control fungus Purpureocillium lilacinum and their inhibition on phytophthora revealed by genome mining.</title>
        <authorList>
            <person name="Wang G."/>
            <person name="Liu Z."/>
            <person name="Lin R."/>
            <person name="Li E."/>
            <person name="Mao Z."/>
            <person name="Ling J."/>
            <person name="Yang Y."/>
            <person name="Yin W.B."/>
            <person name="Xie B."/>
        </authorList>
    </citation>
    <scope>NUCLEOTIDE SEQUENCE [LARGE SCALE GENOMIC DNA]</scope>
    <source>
        <strain evidence="2">170</strain>
    </source>
</reference>
<evidence type="ECO:0000313" key="3">
    <source>
        <dbReference type="Proteomes" id="UP000078397"/>
    </source>
</evidence>
<protein>
    <submittedName>
        <fullName evidence="2">Uncharacterized protein</fullName>
    </submittedName>
</protein>
<feature type="region of interest" description="Disordered" evidence="1">
    <location>
        <begin position="49"/>
        <end position="73"/>
    </location>
</feature>
<dbReference type="AlphaFoldDB" id="A0A219ARK6"/>
<accession>A0A219ARK6</accession>